<keyword evidence="8" id="KW-1185">Reference proteome</keyword>
<feature type="domain" description="HAMP" evidence="5">
    <location>
        <begin position="87"/>
        <end position="142"/>
    </location>
</feature>
<feature type="transmembrane region" description="Helical" evidence="4">
    <location>
        <begin position="42"/>
        <end position="59"/>
    </location>
</feature>
<dbReference type="PROSITE" id="PS50887">
    <property type="entry name" value="GGDEF"/>
    <property type="match status" value="1"/>
</dbReference>
<dbReference type="Pfam" id="PF00672">
    <property type="entry name" value="HAMP"/>
    <property type="match status" value="1"/>
</dbReference>
<dbReference type="EMBL" id="JBGUBD010000016">
    <property type="protein sequence ID" value="MFA9480135.1"/>
    <property type="molecule type" value="Genomic_DNA"/>
</dbReference>
<dbReference type="Pfam" id="PF00990">
    <property type="entry name" value="GGDEF"/>
    <property type="match status" value="1"/>
</dbReference>
<dbReference type="SMART" id="SM00267">
    <property type="entry name" value="GGDEF"/>
    <property type="match status" value="1"/>
</dbReference>
<dbReference type="Proteomes" id="UP001575105">
    <property type="component" value="Unassembled WGS sequence"/>
</dbReference>
<protein>
    <recommendedName>
        <fullName evidence="1">diguanylate cyclase</fullName>
        <ecNumber evidence="1">2.7.7.65</ecNumber>
    </recommendedName>
</protein>
<dbReference type="PANTHER" id="PTHR45138">
    <property type="entry name" value="REGULATORY COMPONENTS OF SENSORY TRANSDUCTION SYSTEM"/>
    <property type="match status" value="1"/>
</dbReference>
<comment type="catalytic activity">
    <reaction evidence="2">
        <text>2 GTP = 3',3'-c-di-GMP + 2 diphosphate</text>
        <dbReference type="Rhea" id="RHEA:24898"/>
        <dbReference type="ChEBI" id="CHEBI:33019"/>
        <dbReference type="ChEBI" id="CHEBI:37565"/>
        <dbReference type="ChEBI" id="CHEBI:58805"/>
        <dbReference type="EC" id="2.7.7.65"/>
    </reaction>
</comment>
<name>A0ABV4U946_9BACT</name>
<reference evidence="7 8" key="1">
    <citation type="submission" date="2024-08" db="EMBL/GenBank/DDBJ databases">
        <title>Whole-genome sequencing of halo(alkali)philic microorganisms from hypersaline lakes.</title>
        <authorList>
            <person name="Sorokin D.Y."/>
            <person name="Merkel A.Y."/>
            <person name="Messina E."/>
            <person name="Yakimov M."/>
        </authorList>
    </citation>
    <scope>NUCLEOTIDE SEQUENCE [LARGE SCALE GENOMIC DNA]</scope>
    <source>
        <strain evidence="7 8">AB-hyl4</strain>
    </source>
</reference>
<dbReference type="PANTHER" id="PTHR45138:SF9">
    <property type="entry name" value="DIGUANYLATE CYCLASE DGCM-RELATED"/>
    <property type="match status" value="1"/>
</dbReference>
<evidence type="ECO:0000259" key="5">
    <source>
        <dbReference type="PROSITE" id="PS50885"/>
    </source>
</evidence>
<accession>A0ABV4U946</accession>
<dbReference type="InterPro" id="IPR003660">
    <property type="entry name" value="HAMP_dom"/>
</dbReference>
<sequence>MSRTAPLPSSATPPASTPARPRASARSRPAFPWDNAPLRSKGYAIVMIAVVGGLLLGTIEARFGHRIWPMLLGLPLMMWLGCELTNHWLNQPILRLVGRLERLARSGELTALRKLPTNRDDELGRIARAVHQLGENGIRHQNEASSLRRTLETRAAEATRRATHQLERLAMRDPLTDLGNRRCLDESLPALIAHARQSNHDDLLCIMLDIDNFKPLNDTLGHAAGDEVLVFLGSLISGCTRDDDLAVRLGGDEFVILLPVADTGRARQFAENVRCLFRQQTRTMFPDGPETDLSIGVAGLKRDVCPDGETLLARADEYLYKAKGAGKGRMRGL</sequence>
<dbReference type="SUPFAM" id="SSF55073">
    <property type="entry name" value="Nucleotide cyclase"/>
    <property type="match status" value="1"/>
</dbReference>
<evidence type="ECO:0000313" key="8">
    <source>
        <dbReference type="Proteomes" id="UP001575105"/>
    </source>
</evidence>
<dbReference type="Gene3D" id="1.10.8.500">
    <property type="entry name" value="HAMP domain in histidine kinase"/>
    <property type="match status" value="1"/>
</dbReference>
<dbReference type="Gene3D" id="3.30.70.270">
    <property type="match status" value="1"/>
</dbReference>
<comment type="caution">
    <text evidence="7">The sequence shown here is derived from an EMBL/GenBank/DDBJ whole genome shotgun (WGS) entry which is preliminary data.</text>
</comment>
<dbReference type="CDD" id="cd01949">
    <property type="entry name" value="GGDEF"/>
    <property type="match status" value="1"/>
</dbReference>
<dbReference type="RefSeq" id="WP_425347059.1">
    <property type="nucleotide sequence ID" value="NZ_JBGUBD010000016.1"/>
</dbReference>
<keyword evidence="4" id="KW-0472">Membrane</keyword>
<evidence type="ECO:0000256" key="1">
    <source>
        <dbReference type="ARBA" id="ARBA00012528"/>
    </source>
</evidence>
<gene>
    <name evidence="7" type="ORF">ACERK3_17830</name>
</gene>
<feature type="domain" description="GGDEF" evidence="6">
    <location>
        <begin position="201"/>
        <end position="333"/>
    </location>
</feature>
<feature type="region of interest" description="Disordered" evidence="3">
    <location>
        <begin position="1"/>
        <end position="30"/>
    </location>
</feature>
<dbReference type="InterPro" id="IPR029787">
    <property type="entry name" value="Nucleotide_cyclase"/>
</dbReference>
<keyword evidence="4" id="KW-0812">Transmembrane</keyword>
<evidence type="ECO:0000256" key="2">
    <source>
        <dbReference type="ARBA" id="ARBA00034247"/>
    </source>
</evidence>
<organism evidence="7 8">
    <name type="scientific">Natronomicrosphaera hydrolytica</name>
    <dbReference type="NCBI Taxonomy" id="3242702"/>
    <lineage>
        <taxon>Bacteria</taxon>
        <taxon>Pseudomonadati</taxon>
        <taxon>Planctomycetota</taxon>
        <taxon>Phycisphaerae</taxon>
        <taxon>Phycisphaerales</taxon>
        <taxon>Phycisphaeraceae</taxon>
        <taxon>Natronomicrosphaera</taxon>
    </lineage>
</organism>
<dbReference type="InterPro" id="IPR050469">
    <property type="entry name" value="Diguanylate_Cyclase"/>
</dbReference>
<proteinExistence type="predicted"/>
<dbReference type="InterPro" id="IPR000160">
    <property type="entry name" value="GGDEF_dom"/>
</dbReference>
<dbReference type="EC" id="2.7.7.65" evidence="1"/>
<dbReference type="PROSITE" id="PS50885">
    <property type="entry name" value="HAMP"/>
    <property type="match status" value="1"/>
</dbReference>
<dbReference type="NCBIfam" id="TIGR00254">
    <property type="entry name" value="GGDEF"/>
    <property type="match status" value="1"/>
</dbReference>
<dbReference type="CDD" id="cd06225">
    <property type="entry name" value="HAMP"/>
    <property type="match status" value="1"/>
</dbReference>
<evidence type="ECO:0000256" key="3">
    <source>
        <dbReference type="SAM" id="MobiDB-lite"/>
    </source>
</evidence>
<evidence type="ECO:0000256" key="4">
    <source>
        <dbReference type="SAM" id="Phobius"/>
    </source>
</evidence>
<evidence type="ECO:0000259" key="6">
    <source>
        <dbReference type="PROSITE" id="PS50887"/>
    </source>
</evidence>
<dbReference type="InterPro" id="IPR043128">
    <property type="entry name" value="Rev_trsase/Diguanyl_cyclase"/>
</dbReference>
<evidence type="ECO:0000313" key="7">
    <source>
        <dbReference type="EMBL" id="MFA9480135.1"/>
    </source>
</evidence>
<keyword evidence="4" id="KW-1133">Transmembrane helix</keyword>